<dbReference type="AlphaFoldDB" id="A0AAQ3PCB5"/>
<reference evidence="1 2" key="1">
    <citation type="journal article" date="2023" name="Life. Sci Alliance">
        <title>Evolutionary insights into 3D genome organization and epigenetic landscape of Vigna mungo.</title>
        <authorList>
            <person name="Junaid A."/>
            <person name="Singh B."/>
            <person name="Bhatia S."/>
        </authorList>
    </citation>
    <scope>NUCLEOTIDE SEQUENCE [LARGE SCALE GENOMIC DNA]</scope>
    <source>
        <strain evidence="1">Urdbean</strain>
    </source>
</reference>
<accession>A0AAQ3PCB5</accession>
<sequence>MTLKSLNLNRSITKAVTSQPIGLNISLILYLLQITKAELLGHGRTILSTRKFSRNSWVTDNQSRLLGGSPGTPGPRTNNFVYWEVLQELLGGSPGTPGPRTNNFVYWEVLQELLGHRQSITSTRRFSRNSWATNGQFCLLGSSPGTPGSRTINHVYSEVIQELLGHGRTILSTGKFSRNSWVTENQSRLLGGSPGTPGPRTVNYYKKEQTTESERSLTNRSTNH</sequence>
<dbReference type="Proteomes" id="UP001374535">
    <property type="component" value="Chromosome 1"/>
</dbReference>
<gene>
    <name evidence="1" type="ORF">V8G54_004252</name>
</gene>
<name>A0AAQ3PCB5_VIGMU</name>
<organism evidence="1 2">
    <name type="scientific">Vigna mungo</name>
    <name type="common">Black gram</name>
    <name type="synonym">Phaseolus mungo</name>
    <dbReference type="NCBI Taxonomy" id="3915"/>
    <lineage>
        <taxon>Eukaryota</taxon>
        <taxon>Viridiplantae</taxon>
        <taxon>Streptophyta</taxon>
        <taxon>Embryophyta</taxon>
        <taxon>Tracheophyta</taxon>
        <taxon>Spermatophyta</taxon>
        <taxon>Magnoliopsida</taxon>
        <taxon>eudicotyledons</taxon>
        <taxon>Gunneridae</taxon>
        <taxon>Pentapetalae</taxon>
        <taxon>rosids</taxon>
        <taxon>fabids</taxon>
        <taxon>Fabales</taxon>
        <taxon>Fabaceae</taxon>
        <taxon>Papilionoideae</taxon>
        <taxon>50 kb inversion clade</taxon>
        <taxon>NPAAA clade</taxon>
        <taxon>indigoferoid/millettioid clade</taxon>
        <taxon>Phaseoleae</taxon>
        <taxon>Vigna</taxon>
    </lineage>
</organism>
<dbReference type="EMBL" id="CP144700">
    <property type="protein sequence ID" value="WVZ25708.1"/>
    <property type="molecule type" value="Genomic_DNA"/>
</dbReference>
<protein>
    <submittedName>
        <fullName evidence="1">Uncharacterized protein</fullName>
    </submittedName>
</protein>
<keyword evidence="2" id="KW-1185">Reference proteome</keyword>
<proteinExistence type="predicted"/>
<evidence type="ECO:0000313" key="1">
    <source>
        <dbReference type="EMBL" id="WVZ25708.1"/>
    </source>
</evidence>
<evidence type="ECO:0000313" key="2">
    <source>
        <dbReference type="Proteomes" id="UP001374535"/>
    </source>
</evidence>